<gene>
    <name evidence="2" type="ORF">FBQ74_18665</name>
</gene>
<geneLocation type="plasmid" evidence="2 3">
    <name>plas12</name>
</geneLocation>
<dbReference type="Proteomes" id="UP000304912">
    <property type="component" value="Plasmid plas12"/>
</dbReference>
<feature type="transmembrane region" description="Helical" evidence="1">
    <location>
        <begin position="12"/>
        <end position="42"/>
    </location>
</feature>
<sequence length="105" mass="11601">MEQLALNKNLRRLVFMWGLCGAALVPGVVMLLIIAMTIPLMIEVPSFTIDMAEYWLGDTLRAIISLTWPAILKIGLIIMVSGYIVTFDKFIQANRGETGEGVCAQ</sequence>
<keyword evidence="1" id="KW-0472">Membrane</keyword>
<dbReference type="OrthoDB" id="9866273at2"/>
<protein>
    <submittedName>
        <fullName evidence="2">Uncharacterized protein</fullName>
    </submittedName>
</protein>
<dbReference type="AlphaFoldDB" id="A0A5B7YJ04"/>
<accession>A0A5B7YJ04</accession>
<dbReference type="EMBL" id="CP039853">
    <property type="protein sequence ID" value="QCZ95544.1"/>
    <property type="molecule type" value="Genomic_DNA"/>
</dbReference>
<organism evidence="2 3">
    <name type="scientific">Salinimonas iocasae</name>
    <dbReference type="NCBI Taxonomy" id="2572577"/>
    <lineage>
        <taxon>Bacteria</taxon>
        <taxon>Pseudomonadati</taxon>
        <taxon>Pseudomonadota</taxon>
        <taxon>Gammaproteobacteria</taxon>
        <taxon>Alteromonadales</taxon>
        <taxon>Alteromonadaceae</taxon>
        <taxon>Alteromonas/Salinimonas group</taxon>
        <taxon>Salinimonas</taxon>
    </lineage>
</organism>
<dbReference type="RefSeq" id="WP_139758230.1">
    <property type="nucleotide sequence ID" value="NZ_CP039853.1"/>
</dbReference>
<keyword evidence="1" id="KW-0812">Transmembrane</keyword>
<name>A0A5B7YJ04_9ALTE</name>
<dbReference type="KEGG" id="salk:FBQ74_18665"/>
<keyword evidence="2" id="KW-0614">Plasmid</keyword>
<evidence type="ECO:0000256" key="1">
    <source>
        <dbReference type="SAM" id="Phobius"/>
    </source>
</evidence>
<keyword evidence="1" id="KW-1133">Transmembrane helix</keyword>
<feature type="transmembrane region" description="Helical" evidence="1">
    <location>
        <begin position="62"/>
        <end position="85"/>
    </location>
</feature>
<evidence type="ECO:0000313" key="3">
    <source>
        <dbReference type="Proteomes" id="UP000304912"/>
    </source>
</evidence>
<proteinExistence type="predicted"/>
<evidence type="ECO:0000313" key="2">
    <source>
        <dbReference type="EMBL" id="QCZ95544.1"/>
    </source>
</evidence>
<reference evidence="2 3" key="1">
    <citation type="submission" date="2019-04" db="EMBL/GenBank/DDBJ databases">
        <title>Salinimonas iocasae sp. nov., a halophilic bacterium isolated from the outer tube casing of tubeworms in Okinawa Trough.</title>
        <authorList>
            <person name="Zhang H."/>
            <person name="Wang H."/>
            <person name="Li C."/>
        </authorList>
    </citation>
    <scope>NUCLEOTIDE SEQUENCE [LARGE SCALE GENOMIC DNA]</scope>
    <source>
        <strain evidence="2 3">KX18D6</strain>
        <plasmid evidence="2 3">plas12</plasmid>
    </source>
</reference>
<keyword evidence="3" id="KW-1185">Reference proteome</keyword>